<dbReference type="HOGENOM" id="CLU_042563_1_0_1"/>
<dbReference type="VEuPathDB" id="FungiDB:MELLADRAFT_115495"/>
<name>F4R9Z6_MELLP</name>
<feature type="transmembrane region" description="Helical" evidence="1">
    <location>
        <begin position="337"/>
        <end position="363"/>
    </location>
</feature>
<keyword evidence="1" id="KW-0812">Transmembrane</keyword>
<evidence type="ECO:0000313" key="3">
    <source>
        <dbReference type="Proteomes" id="UP000001072"/>
    </source>
</evidence>
<dbReference type="EMBL" id="GL883094">
    <property type="protein sequence ID" value="EGG10658.1"/>
    <property type="molecule type" value="Genomic_DNA"/>
</dbReference>
<dbReference type="RefSeq" id="XP_007406127.1">
    <property type="nucleotide sequence ID" value="XM_007406065.1"/>
</dbReference>
<sequence>MLNTTSSAGAPQDSQISIILSRLDQSQHPYVYPYVSRLLVGLGIIYLVIIGLALVILATPFLRGSASRKKNIWLWRKQYLSSRPTPYYIPNGGLSIVISQLWSSVLFEVYIYLSYRALQDPQATLSTYRYFWLTVSYTPCFTGFWFSGFSALYICLLSPERPTIGGVSSRGSMLHPAIMNSACVGVPVLVTLTAIQWGIVSIRATHERVEAYQAVVAQVASGQDFSNEMARYTLAIQRFVAQFRWASLTWSIAALIEVSFYSYTITIFLRLLKTTVDVASGKRNLLVGCSSDYNSTLEGPSRSPALTSERIGGTQTVIRALSGSKSSKNLKRNYRMLLLHCTLLTVVLVWHLIVGIALTIKIGSVIDNIAWRSVCIWVTVSSSVLSSVVLLLQSWKLLSETSESPTRFMPTKQSDVSMPENILQLQMAEPLPMTRPDSFVMIDQCIASCEKCPPPLVM</sequence>
<feature type="transmembrane region" description="Helical" evidence="1">
    <location>
        <begin position="177"/>
        <end position="199"/>
    </location>
</feature>
<feature type="transmembrane region" description="Helical" evidence="1">
    <location>
        <begin position="87"/>
        <end position="111"/>
    </location>
</feature>
<dbReference type="AlphaFoldDB" id="F4R9Z6"/>
<dbReference type="GeneID" id="18925616"/>
<dbReference type="KEGG" id="mlr:MELLADRAFT_115495"/>
<dbReference type="Proteomes" id="UP000001072">
    <property type="component" value="Unassembled WGS sequence"/>
</dbReference>
<dbReference type="OrthoDB" id="2506991at2759"/>
<evidence type="ECO:0000313" key="2">
    <source>
        <dbReference type="EMBL" id="EGG10658.1"/>
    </source>
</evidence>
<dbReference type="InParanoid" id="F4R9Z6"/>
<reference evidence="3" key="1">
    <citation type="journal article" date="2011" name="Proc. Natl. Acad. Sci. U.S.A.">
        <title>Obligate biotrophy features unraveled by the genomic analysis of rust fungi.</title>
        <authorList>
            <person name="Duplessis S."/>
            <person name="Cuomo C.A."/>
            <person name="Lin Y.-C."/>
            <person name="Aerts A."/>
            <person name="Tisserant E."/>
            <person name="Veneault-Fourrey C."/>
            <person name="Joly D.L."/>
            <person name="Hacquard S."/>
            <person name="Amselem J."/>
            <person name="Cantarel B.L."/>
            <person name="Chiu R."/>
            <person name="Coutinho P.M."/>
            <person name="Feau N."/>
            <person name="Field M."/>
            <person name="Frey P."/>
            <person name="Gelhaye E."/>
            <person name="Goldberg J."/>
            <person name="Grabherr M.G."/>
            <person name="Kodira C.D."/>
            <person name="Kohler A."/>
            <person name="Kuees U."/>
            <person name="Lindquist E.A."/>
            <person name="Lucas S.M."/>
            <person name="Mago R."/>
            <person name="Mauceli E."/>
            <person name="Morin E."/>
            <person name="Murat C."/>
            <person name="Pangilinan J.L."/>
            <person name="Park R."/>
            <person name="Pearson M."/>
            <person name="Quesneville H."/>
            <person name="Rouhier N."/>
            <person name="Sakthikumar S."/>
            <person name="Salamov A.A."/>
            <person name="Schmutz J."/>
            <person name="Selles B."/>
            <person name="Shapiro H."/>
            <person name="Tanguay P."/>
            <person name="Tuskan G.A."/>
            <person name="Henrissat B."/>
            <person name="Van de Peer Y."/>
            <person name="Rouze P."/>
            <person name="Ellis J.G."/>
            <person name="Dodds P.N."/>
            <person name="Schein J.E."/>
            <person name="Zhong S."/>
            <person name="Hamelin R.C."/>
            <person name="Grigoriev I.V."/>
            <person name="Szabo L.J."/>
            <person name="Martin F."/>
        </authorList>
    </citation>
    <scope>NUCLEOTIDE SEQUENCE [LARGE SCALE GENOMIC DNA]</scope>
    <source>
        <strain evidence="3">98AG31 / pathotype 3-4-7</strain>
    </source>
</reference>
<organism evidence="3">
    <name type="scientific">Melampsora larici-populina (strain 98AG31 / pathotype 3-4-7)</name>
    <name type="common">Poplar leaf rust fungus</name>
    <dbReference type="NCBI Taxonomy" id="747676"/>
    <lineage>
        <taxon>Eukaryota</taxon>
        <taxon>Fungi</taxon>
        <taxon>Dikarya</taxon>
        <taxon>Basidiomycota</taxon>
        <taxon>Pucciniomycotina</taxon>
        <taxon>Pucciniomycetes</taxon>
        <taxon>Pucciniales</taxon>
        <taxon>Melampsoraceae</taxon>
        <taxon>Melampsora</taxon>
    </lineage>
</organism>
<protein>
    <submittedName>
        <fullName evidence="2">Uncharacterized protein</fullName>
    </submittedName>
</protein>
<keyword evidence="1" id="KW-1133">Transmembrane helix</keyword>
<feature type="transmembrane region" description="Helical" evidence="1">
    <location>
        <begin position="131"/>
        <end position="156"/>
    </location>
</feature>
<accession>F4R9Z6</accession>
<evidence type="ECO:0000256" key="1">
    <source>
        <dbReference type="SAM" id="Phobius"/>
    </source>
</evidence>
<feature type="transmembrane region" description="Helical" evidence="1">
    <location>
        <begin position="38"/>
        <end position="66"/>
    </location>
</feature>
<keyword evidence="3" id="KW-1185">Reference proteome</keyword>
<proteinExistence type="predicted"/>
<feature type="transmembrane region" description="Helical" evidence="1">
    <location>
        <begin position="248"/>
        <end position="272"/>
    </location>
</feature>
<keyword evidence="1" id="KW-0472">Membrane</keyword>
<feature type="transmembrane region" description="Helical" evidence="1">
    <location>
        <begin position="369"/>
        <end position="392"/>
    </location>
</feature>
<gene>
    <name evidence="2" type="ORF">MELLADRAFT_115495</name>
</gene>